<keyword evidence="4 8" id="KW-1003">Cell membrane</keyword>
<dbReference type="RefSeq" id="WP_235067007.1">
    <property type="nucleotide sequence ID" value="NZ_JAKFGM010000001.1"/>
</dbReference>
<comment type="caution">
    <text evidence="9">The sequence shown here is derived from an EMBL/GenBank/DDBJ whole genome shotgun (WGS) entry which is preliminary data.</text>
</comment>
<accession>A0A9X1QMB6</accession>
<dbReference type="Proteomes" id="UP001139410">
    <property type="component" value="Unassembled WGS sequence"/>
</dbReference>
<keyword evidence="5 8" id="KW-0812">Transmembrane</keyword>
<evidence type="ECO:0000256" key="6">
    <source>
        <dbReference type="ARBA" id="ARBA00022989"/>
    </source>
</evidence>
<evidence type="ECO:0000256" key="1">
    <source>
        <dbReference type="ARBA" id="ARBA00004651"/>
    </source>
</evidence>
<dbReference type="InterPro" id="IPR002781">
    <property type="entry name" value="TM_pro_TauE-like"/>
</dbReference>
<gene>
    <name evidence="9" type="ORF">LVY65_05640</name>
</gene>
<dbReference type="AlphaFoldDB" id="A0A9X1QMB6"/>
<feature type="transmembrane region" description="Helical" evidence="8">
    <location>
        <begin position="189"/>
        <end position="216"/>
    </location>
</feature>
<sequence length="251" mass="26153">MIEPWVYAALTATAVLTGFIDAIAGGGGLIMMPALLSAGVPPINALATNKLQSMFGTSVACSNYARAGLIDWRANLLTICLVFAGATAGVIVVQTIDTRALSLIIPMLLMAVALYVLVSPRMSDEDAHQRIGARGYAPVGAAIGAYDGFFGPGTGSFFTATLVGLRGLGLTRATALTKLFNLTSNVASVLFFAIGGKMFWLLGLCMAAGAMAGGWIGSHTAMRFGARLIRPLLVILSIGLTARLLWTYFTA</sequence>
<protein>
    <recommendedName>
        <fullName evidence="8">Probable membrane transporter protein</fullName>
    </recommendedName>
</protein>
<reference evidence="9" key="1">
    <citation type="submission" date="2022-01" db="EMBL/GenBank/DDBJ databases">
        <authorList>
            <person name="Jo J.-H."/>
            <person name="Im W.-T."/>
        </authorList>
    </citation>
    <scope>NUCLEOTIDE SEQUENCE</scope>
    <source>
        <strain evidence="9">G124</strain>
    </source>
</reference>
<evidence type="ECO:0000256" key="8">
    <source>
        <dbReference type="RuleBase" id="RU363041"/>
    </source>
</evidence>
<feature type="transmembrane region" description="Helical" evidence="8">
    <location>
        <begin position="72"/>
        <end position="93"/>
    </location>
</feature>
<feature type="transmembrane region" description="Helical" evidence="8">
    <location>
        <begin position="228"/>
        <end position="249"/>
    </location>
</feature>
<keyword evidence="7 8" id="KW-0472">Membrane</keyword>
<evidence type="ECO:0000256" key="3">
    <source>
        <dbReference type="ARBA" id="ARBA00022448"/>
    </source>
</evidence>
<name>A0A9X1QMB6_9SPHN</name>
<proteinExistence type="inferred from homology"/>
<evidence type="ECO:0000256" key="7">
    <source>
        <dbReference type="ARBA" id="ARBA00023136"/>
    </source>
</evidence>
<dbReference type="PANTHER" id="PTHR30269:SF0">
    <property type="entry name" value="MEMBRANE TRANSPORTER PROTEIN YFCA-RELATED"/>
    <property type="match status" value="1"/>
</dbReference>
<organism evidence="9 10">
    <name type="scientific">Sphingomonas cremea</name>
    <dbReference type="NCBI Taxonomy" id="2904799"/>
    <lineage>
        <taxon>Bacteria</taxon>
        <taxon>Pseudomonadati</taxon>
        <taxon>Pseudomonadota</taxon>
        <taxon>Alphaproteobacteria</taxon>
        <taxon>Sphingomonadales</taxon>
        <taxon>Sphingomonadaceae</taxon>
        <taxon>Sphingomonas</taxon>
    </lineage>
</organism>
<dbReference type="InterPro" id="IPR052017">
    <property type="entry name" value="TSUP"/>
</dbReference>
<evidence type="ECO:0000256" key="4">
    <source>
        <dbReference type="ARBA" id="ARBA00022475"/>
    </source>
</evidence>
<evidence type="ECO:0000256" key="5">
    <source>
        <dbReference type="ARBA" id="ARBA00022692"/>
    </source>
</evidence>
<comment type="subcellular location">
    <subcellularLocation>
        <location evidence="1 8">Cell membrane</location>
        <topology evidence="1 8">Multi-pass membrane protein</topology>
    </subcellularLocation>
</comment>
<dbReference type="EMBL" id="JAKFGM010000001">
    <property type="protein sequence ID" value="MCF2514548.1"/>
    <property type="molecule type" value="Genomic_DNA"/>
</dbReference>
<dbReference type="GO" id="GO:0005886">
    <property type="term" value="C:plasma membrane"/>
    <property type="evidence" value="ECO:0007669"/>
    <property type="project" value="UniProtKB-SubCell"/>
</dbReference>
<keyword evidence="3" id="KW-0813">Transport</keyword>
<evidence type="ECO:0000256" key="2">
    <source>
        <dbReference type="ARBA" id="ARBA00009142"/>
    </source>
</evidence>
<dbReference type="Pfam" id="PF01925">
    <property type="entry name" value="TauE"/>
    <property type="match status" value="1"/>
</dbReference>
<evidence type="ECO:0000313" key="9">
    <source>
        <dbReference type="EMBL" id="MCF2514548.1"/>
    </source>
</evidence>
<feature type="transmembrane region" description="Helical" evidence="8">
    <location>
        <begin position="100"/>
        <end position="118"/>
    </location>
</feature>
<comment type="similarity">
    <text evidence="2 8">Belongs to the 4-toluene sulfonate uptake permease (TSUP) (TC 2.A.102) family.</text>
</comment>
<keyword evidence="6 8" id="KW-1133">Transmembrane helix</keyword>
<dbReference type="PANTHER" id="PTHR30269">
    <property type="entry name" value="TRANSMEMBRANE PROTEIN YFCA"/>
    <property type="match status" value="1"/>
</dbReference>
<keyword evidence="10" id="KW-1185">Reference proteome</keyword>
<evidence type="ECO:0000313" key="10">
    <source>
        <dbReference type="Proteomes" id="UP001139410"/>
    </source>
</evidence>